<evidence type="ECO:0000313" key="4">
    <source>
        <dbReference type="Proteomes" id="UP000030437"/>
    </source>
</evidence>
<dbReference type="EMBL" id="JPVP01000058">
    <property type="protein sequence ID" value="KGR83279.1"/>
    <property type="molecule type" value="Genomic_DNA"/>
</dbReference>
<comment type="similarity">
    <text evidence="2">Belongs to the SspI family.</text>
</comment>
<evidence type="ECO:0000256" key="1">
    <source>
        <dbReference type="ARBA" id="ARBA00022969"/>
    </source>
</evidence>
<protein>
    <recommendedName>
        <fullName evidence="2">Small, acid-soluble spore protein I</fullName>
        <shortName evidence="2">SASP I</shortName>
    </recommendedName>
</protein>
<dbReference type="eggNOG" id="ENOG5032YQ7">
    <property type="taxonomic scope" value="Bacteria"/>
</dbReference>
<accession>A0A0A3IF17</accession>
<dbReference type="Proteomes" id="UP000030437">
    <property type="component" value="Unassembled WGS sequence"/>
</dbReference>
<keyword evidence="1 2" id="KW-0749">Sporulation</keyword>
<dbReference type="OrthoDB" id="2453696at2"/>
<sequence length="69" mass="7658">MDFQIREAITTNVTGDSAAAFEDTISDAIARGEEHLLPGLGVFLEAWWKDASETEKNAFTTKLEKHFVS</sequence>
<dbReference type="NCBIfam" id="TIGR03092">
    <property type="entry name" value="SASP_sspI"/>
    <property type="match status" value="1"/>
</dbReference>
<organism evidence="3 4">
    <name type="scientific">Lysinibacillus odysseyi 34hs-1 = NBRC 100172</name>
    <dbReference type="NCBI Taxonomy" id="1220589"/>
    <lineage>
        <taxon>Bacteria</taxon>
        <taxon>Bacillati</taxon>
        <taxon>Bacillota</taxon>
        <taxon>Bacilli</taxon>
        <taxon>Bacillales</taxon>
        <taxon>Bacillaceae</taxon>
        <taxon>Lysinibacillus</taxon>
    </lineage>
</organism>
<dbReference type="Pfam" id="PF14098">
    <property type="entry name" value="SSPI"/>
    <property type="match status" value="1"/>
</dbReference>
<comment type="induction">
    <text evidence="2">Expressed only in the forespore compartment of sporulating cells.</text>
</comment>
<proteinExistence type="evidence at transcript level"/>
<name>A0A0A3IF17_9BACI</name>
<evidence type="ECO:0000313" key="3">
    <source>
        <dbReference type="EMBL" id="KGR83279.1"/>
    </source>
</evidence>
<dbReference type="GO" id="GO:0030435">
    <property type="term" value="P:sporulation resulting in formation of a cellular spore"/>
    <property type="evidence" value="ECO:0007669"/>
    <property type="project" value="UniProtKB-KW"/>
</dbReference>
<gene>
    <name evidence="2" type="primary">sspI</name>
    <name evidence="3" type="ORF">CD32_15655</name>
</gene>
<comment type="caution">
    <text evidence="3">The sequence shown here is derived from an EMBL/GenBank/DDBJ whole genome shotgun (WGS) entry which is preliminary data.</text>
</comment>
<dbReference type="HAMAP" id="MF_00669">
    <property type="entry name" value="SspI"/>
    <property type="match status" value="1"/>
</dbReference>
<dbReference type="GO" id="GO:0030436">
    <property type="term" value="P:asexual sporulation"/>
    <property type="evidence" value="ECO:0007669"/>
    <property type="project" value="UniProtKB-UniRule"/>
</dbReference>
<keyword evidence="4" id="KW-1185">Reference proteome</keyword>
<comment type="subcellular location">
    <subcellularLocation>
        <location evidence="2">Spore core</location>
    </subcellularLocation>
</comment>
<reference evidence="3 4" key="1">
    <citation type="submission" date="2014-02" db="EMBL/GenBank/DDBJ databases">
        <title>Draft genome sequence of Lysinibacillus odysseyi NBRC 100172.</title>
        <authorList>
            <person name="Zhang F."/>
            <person name="Wang G."/>
            <person name="Zhang L."/>
        </authorList>
    </citation>
    <scope>NUCLEOTIDE SEQUENCE [LARGE SCALE GENOMIC DNA]</scope>
    <source>
        <strain evidence="3 4">NBRC 100172</strain>
    </source>
</reference>
<dbReference type="AlphaFoldDB" id="A0A0A3IF17"/>
<dbReference type="InterPro" id="IPR017525">
    <property type="entry name" value="SspI"/>
</dbReference>
<evidence type="ECO:0000256" key="2">
    <source>
        <dbReference type="HAMAP-Rule" id="MF_00669"/>
    </source>
</evidence>
<dbReference type="STRING" id="1220589.CD32_15655"/>
<dbReference type="RefSeq" id="WP_036156316.1">
    <property type="nucleotide sequence ID" value="NZ_AVCX01000003.1"/>
</dbReference>